<name>A0A1F2PIS1_9FIRM</name>
<organism evidence="5 6">
    <name type="scientific">Acetobacterium wieringae</name>
    <dbReference type="NCBI Taxonomy" id="52694"/>
    <lineage>
        <taxon>Bacteria</taxon>
        <taxon>Bacillati</taxon>
        <taxon>Bacillota</taxon>
        <taxon>Clostridia</taxon>
        <taxon>Eubacteriales</taxon>
        <taxon>Eubacteriaceae</taxon>
        <taxon>Acetobacterium</taxon>
    </lineage>
</organism>
<feature type="signal peptide" evidence="3">
    <location>
        <begin position="1"/>
        <end position="21"/>
    </location>
</feature>
<dbReference type="GO" id="GO:0016020">
    <property type="term" value="C:membrane"/>
    <property type="evidence" value="ECO:0007669"/>
    <property type="project" value="UniProtKB-SubCell"/>
</dbReference>
<protein>
    <submittedName>
        <fullName evidence="5">Putative penicillin-binding protein PbpX</fullName>
    </submittedName>
</protein>
<dbReference type="SUPFAM" id="SSF56601">
    <property type="entry name" value="beta-lactamase/transpeptidase-like"/>
    <property type="match status" value="1"/>
</dbReference>
<dbReference type="OrthoDB" id="9797709at2"/>
<sequence>MLKKRLTVVMLGLLLILVPLAGCTTAPSQSQSYEKTITTARTEIWKAIAGGGASSATVAIMDNGKIVYEEGFAMANRTEALGVNASTQFNIGSVSKVFTAAAVMQLVEAGQLELDKPVVSYLPDFTMADSRYKDITVRMLLNHTSGLPGTMMYNGFASAKDPQFFTEFMNYLAGSSLKVDPGVVSVYCNDGFTLAEVLIEKVSGQTYSDYLQQNIFKKAGMNDSSCSFKAGNPNIALKYNNEDGTALPAEIINLMGTGGISATAVDLCHFGNALLENKLMSAESFTEYTSPQYGKETVPTGTPITNYGLGWDMVDVASFAEQGVHVLSKNGGTLQFNSQLYVIPEEKLSVALIFAGTGDASGIAETITQTLLEEKGVIPAPPPAEQTTTAAAIPGEILSFAGYYGASGSVIKIEFNQQNNTLEYKRFDGNGFTTAGSYSYSGEGYFDMQNGYRMSFSESFGKKLVLQSMNTADYSLVIGQGITANNPIDTSRFAGKAWIPKNLSAIDLYAFSAVTGSLPELPGTIYFGSDGSFTPYPLKDENTAYNNLPYARDLVEPTLTEENGTTTMTAMGYVFVDVADIPMLANDEKIRIEKNGENVVRKLDADGSFSVTLPEGGRLVIYDPALAVLADTMYATIEEVPVPAGAYLMFIGNEGDEFTYQYSF</sequence>
<gene>
    <name evidence="5" type="primary">pbpX_2</name>
    <name evidence="5" type="ORF">ACWI_15410</name>
</gene>
<evidence type="ECO:0000313" key="6">
    <source>
        <dbReference type="Proteomes" id="UP000176244"/>
    </source>
</evidence>
<evidence type="ECO:0000256" key="1">
    <source>
        <dbReference type="ARBA" id="ARBA00004370"/>
    </source>
</evidence>
<dbReference type="InterPro" id="IPR001466">
    <property type="entry name" value="Beta-lactam-related"/>
</dbReference>
<keyword evidence="3" id="KW-0732">Signal</keyword>
<feature type="domain" description="Beta-lactamase-related" evidence="4">
    <location>
        <begin position="50"/>
        <end position="359"/>
    </location>
</feature>
<keyword evidence="2" id="KW-0472">Membrane</keyword>
<accession>A0A1F2PIS1</accession>
<evidence type="ECO:0000256" key="2">
    <source>
        <dbReference type="ARBA" id="ARBA00023136"/>
    </source>
</evidence>
<reference evidence="5 6" key="1">
    <citation type="submission" date="2015-09" db="EMBL/GenBank/DDBJ databases">
        <title>Genome sequence of Acetobacterium wieringae DSM 1911.</title>
        <authorList>
            <person name="Poehlein A."/>
            <person name="Bengelsdorf F.R."/>
            <person name="Schiel-Bengelsdorf B."/>
            <person name="Duerre P."/>
            <person name="Daniel R."/>
        </authorList>
    </citation>
    <scope>NUCLEOTIDE SEQUENCE [LARGE SCALE GENOMIC DNA]</scope>
    <source>
        <strain evidence="5 6">DSM 1911</strain>
    </source>
</reference>
<dbReference type="Pfam" id="PF00144">
    <property type="entry name" value="Beta-lactamase"/>
    <property type="match status" value="1"/>
</dbReference>
<dbReference type="STRING" id="52694.ACWI_15410"/>
<dbReference type="InterPro" id="IPR050491">
    <property type="entry name" value="AmpC-like"/>
</dbReference>
<dbReference type="RefSeq" id="WP_070370859.1">
    <property type="nucleotide sequence ID" value="NZ_LKEU01000027.1"/>
</dbReference>
<comment type="caution">
    <text evidence="5">The sequence shown here is derived from an EMBL/GenBank/DDBJ whole genome shotgun (WGS) entry which is preliminary data.</text>
</comment>
<proteinExistence type="predicted"/>
<evidence type="ECO:0000256" key="3">
    <source>
        <dbReference type="SAM" id="SignalP"/>
    </source>
</evidence>
<dbReference type="PANTHER" id="PTHR46825:SF11">
    <property type="entry name" value="PENICILLIN-BINDING PROTEIN 4"/>
    <property type="match status" value="1"/>
</dbReference>
<dbReference type="Gene3D" id="3.40.710.10">
    <property type="entry name" value="DD-peptidase/beta-lactamase superfamily"/>
    <property type="match status" value="1"/>
</dbReference>
<dbReference type="Proteomes" id="UP000176244">
    <property type="component" value="Unassembled WGS sequence"/>
</dbReference>
<dbReference type="PANTHER" id="PTHR46825">
    <property type="entry name" value="D-ALANYL-D-ALANINE-CARBOXYPEPTIDASE/ENDOPEPTIDASE AMPH"/>
    <property type="match status" value="1"/>
</dbReference>
<dbReference type="AlphaFoldDB" id="A0A1F2PIS1"/>
<evidence type="ECO:0000313" key="5">
    <source>
        <dbReference type="EMBL" id="OFV70955.1"/>
    </source>
</evidence>
<evidence type="ECO:0000259" key="4">
    <source>
        <dbReference type="Pfam" id="PF00144"/>
    </source>
</evidence>
<dbReference type="InterPro" id="IPR012338">
    <property type="entry name" value="Beta-lactam/transpept-like"/>
</dbReference>
<dbReference type="EMBL" id="LKEU01000027">
    <property type="protein sequence ID" value="OFV70955.1"/>
    <property type="molecule type" value="Genomic_DNA"/>
</dbReference>
<comment type="subcellular location">
    <subcellularLocation>
        <location evidence="1">Membrane</location>
    </subcellularLocation>
</comment>
<feature type="chain" id="PRO_5038573416" evidence="3">
    <location>
        <begin position="22"/>
        <end position="664"/>
    </location>
</feature>